<evidence type="ECO:0000256" key="2">
    <source>
        <dbReference type="ARBA" id="ARBA00022771"/>
    </source>
</evidence>
<protein>
    <submittedName>
        <fullName evidence="6">Transcriptional adapter 2-beta</fullName>
    </submittedName>
</protein>
<keyword evidence="3" id="KW-0862">Zinc</keyword>
<dbReference type="Gene3D" id="1.10.10.60">
    <property type="entry name" value="Homeodomain-like"/>
    <property type="match status" value="1"/>
</dbReference>
<organism evidence="6">
    <name type="scientific">Schistocephalus solidus</name>
    <name type="common">Tapeworm</name>
    <dbReference type="NCBI Taxonomy" id="70667"/>
    <lineage>
        <taxon>Eukaryota</taxon>
        <taxon>Metazoa</taxon>
        <taxon>Spiralia</taxon>
        <taxon>Lophotrochozoa</taxon>
        <taxon>Platyhelminthes</taxon>
        <taxon>Cestoda</taxon>
        <taxon>Eucestoda</taxon>
        <taxon>Diphyllobothriidea</taxon>
        <taxon>Diphyllobothriidae</taxon>
        <taxon>Schistocephalus</taxon>
    </lineage>
</organism>
<name>A0A0X3PEN1_SCHSO</name>
<dbReference type="GO" id="GO:0003682">
    <property type="term" value="F:chromatin binding"/>
    <property type="evidence" value="ECO:0007669"/>
    <property type="project" value="TreeGrafter"/>
</dbReference>
<keyword evidence="1" id="KW-0479">Metal-binding</keyword>
<dbReference type="SUPFAM" id="SSF46689">
    <property type="entry name" value="Homeodomain-like"/>
    <property type="match status" value="1"/>
</dbReference>
<feature type="compositionally biased region" description="Low complexity" evidence="4">
    <location>
        <begin position="600"/>
        <end position="614"/>
    </location>
</feature>
<dbReference type="GO" id="GO:0006357">
    <property type="term" value="P:regulation of transcription by RNA polymerase II"/>
    <property type="evidence" value="ECO:0007669"/>
    <property type="project" value="TreeGrafter"/>
</dbReference>
<dbReference type="GO" id="GO:0006338">
    <property type="term" value="P:chromatin remodeling"/>
    <property type="evidence" value="ECO:0007669"/>
    <property type="project" value="TreeGrafter"/>
</dbReference>
<dbReference type="PROSITE" id="PS50090">
    <property type="entry name" value="MYB_LIKE"/>
    <property type="match status" value="1"/>
</dbReference>
<evidence type="ECO:0000256" key="3">
    <source>
        <dbReference type="ARBA" id="ARBA00022833"/>
    </source>
</evidence>
<dbReference type="InterPro" id="IPR009057">
    <property type="entry name" value="Homeodomain-like_sf"/>
</dbReference>
<evidence type="ECO:0000256" key="4">
    <source>
        <dbReference type="SAM" id="MobiDB-lite"/>
    </source>
</evidence>
<dbReference type="Pfam" id="PF25299">
    <property type="entry name" value="ZZ_ADA2"/>
    <property type="match status" value="1"/>
</dbReference>
<dbReference type="Pfam" id="PF22941">
    <property type="entry name" value="TADA2A-like_3rd"/>
    <property type="match status" value="1"/>
</dbReference>
<dbReference type="InterPro" id="IPR000433">
    <property type="entry name" value="Znf_ZZ"/>
</dbReference>
<proteinExistence type="predicted"/>
<dbReference type="GO" id="GO:0005634">
    <property type="term" value="C:nucleus"/>
    <property type="evidence" value="ECO:0007669"/>
    <property type="project" value="TreeGrafter"/>
</dbReference>
<dbReference type="PANTHER" id="PTHR12374">
    <property type="entry name" value="TRANSCRIPTIONAL ADAPTOR 2 ADA2 -RELATED"/>
    <property type="match status" value="1"/>
</dbReference>
<feature type="region of interest" description="Disordered" evidence="4">
    <location>
        <begin position="589"/>
        <end position="737"/>
    </location>
</feature>
<feature type="domain" description="Myb-like" evidence="5">
    <location>
        <begin position="63"/>
        <end position="108"/>
    </location>
</feature>
<dbReference type="InterPro" id="IPR001005">
    <property type="entry name" value="SANT/Myb"/>
</dbReference>
<evidence type="ECO:0000259" key="5">
    <source>
        <dbReference type="PROSITE" id="PS50090"/>
    </source>
</evidence>
<evidence type="ECO:0000313" key="6">
    <source>
        <dbReference type="EMBL" id="JAP50411.1"/>
    </source>
</evidence>
<feature type="compositionally biased region" description="Low complexity" evidence="4">
    <location>
        <begin position="401"/>
        <end position="419"/>
    </location>
</feature>
<accession>A0A0X3PEN1</accession>
<dbReference type="PANTHER" id="PTHR12374:SF20">
    <property type="entry name" value="TRANSCRIPTIONAL ADAPTER 2-ALPHA"/>
    <property type="match status" value="1"/>
</dbReference>
<feature type="compositionally biased region" description="Low complexity" evidence="4">
    <location>
        <begin position="708"/>
        <end position="737"/>
    </location>
</feature>
<keyword evidence="2" id="KW-0863">Zinc-finger</keyword>
<dbReference type="GO" id="GO:0008270">
    <property type="term" value="F:zinc ion binding"/>
    <property type="evidence" value="ECO:0007669"/>
    <property type="project" value="UniProtKB-KW"/>
</dbReference>
<dbReference type="CDD" id="cd00167">
    <property type="entry name" value="SANT"/>
    <property type="match status" value="1"/>
</dbReference>
<reference evidence="6" key="1">
    <citation type="submission" date="2016-01" db="EMBL/GenBank/DDBJ databases">
        <title>Reference transcriptome for the parasite Schistocephalus solidus: insights into the molecular evolution of parasitism.</title>
        <authorList>
            <person name="Hebert F.O."/>
            <person name="Grambauer S."/>
            <person name="Barber I."/>
            <person name="Landry C.R."/>
            <person name="Aubin-Horth N."/>
        </authorList>
    </citation>
    <scope>NUCLEOTIDE SEQUENCE</scope>
</reference>
<dbReference type="GO" id="GO:0003713">
    <property type="term" value="F:transcription coactivator activity"/>
    <property type="evidence" value="ECO:0007669"/>
    <property type="project" value="TreeGrafter"/>
</dbReference>
<dbReference type="InterPro" id="IPR055141">
    <property type="entry name" value="TADA2A_B-like_dom"/>
</dbReference>
<dbReference type="AlphaFoldDB" id="A0A0X3PEN1"/>
<feature type="compositionally biased region" description="Basic residues" evidence="4">
    <location>
        <begin position="658"/>
        <end position="672"/>
    </location>
</feature>
<feature type="region of interest" description="Disordered" evidence="4">
    <location>
        <begin position="371"/>
        <end position="421"/>
    </location>
</feature>
<sequence length="737" mass="80685">MLQKCSYCLRKISEFSISCEQCVNVVLCHDCFRCGAECGKHKRSHKYSIQQCPGTKEILLFSNSWLPEMELALLDNIESSGLGNWSDVASKLSNVSASDCKIHYESVYLSGILCSIYNSTTPIVKIVDDVIDFQGEQAIFSRPPSQEDCKIIGFMHKRNEFECEFDNDAETTLSQIRYEFGDDPLFRELVLARIDMFVERLRRRHQCHVIASKLNLLTHFMPDLRPLARAAPGVGLTKTLLGKRLTFASQSRRVIGSSPIPSDSHSSIGVCDGDVIGSCRRTVRSTNHRRRRPIIRGSARTAHLKRLRLEVERRTAKAAAKATALAKLTHFSSQAIPTPAGTAVELNPVVSQNPSPSLHNSLITAYTPRSTGDQVVKGENEASESNLLPAGEDYHDSGLGSSECSLHSTFSSSTETSDSVMPAISKQLSSPKDDQETEVPEQGCAIFTLETMPRRRHSHPLISPHHAHPVFSVSNAPLSCSRESSSTVTSVASFGEPRKPTVHVFPDDLRRAKIARGGFPNSKTAQNCCTPRCIAEPLKPFLRFLSASEAHMLLSELHREHILRQQVDQLEQLRLAGSDNFQNVRLDGTKLDADSDSDDSVSSASSMATATADSQPARLAPRSDPQNTPPPTSSSLQQPAAVSRQPAGKTASAPTVFRRPRGRPPLLHRRGLPSRLENRTKAAVTAASSKQNSFDGYRRGRVTSRGVPSASSSARLSRGSGGRRASLSGPRLLPSTH</sequence>
<gene>
    <name evidence="6" type="primary">TAD2B</name>
    <name evidence="6" type="ORF">TR93254</name>
</gene>
<dbReference type="EMBL" id="GEEE01012814">
    <property type="protein sequence ID" value="JAP50411.1"/>
    <property type="molecule type" value="Transcribed_RNA"/>
</dbReference>
<evidence type="ECO:0000256" key="1">
    <source>
        <dbReference type="ARBA" id="ARBA00022723"/>
    </source>
</evidence>
<dbReference type="PROSITE" id="PS01357">
    <property type="entry name" value="ZF_ZZ_1"/>
    <property type="match status" value="1"/>
</dbReference>
<dbReference type="GO" id="GO:0070461">
    <property type="term" value="C:SAGA-type complex"/>
    <property type="evidence" value="ECO:0007669"/>
    <property type="project" value="TreeGrafter"/>
</dbReference>